<sequence length="172" mass="19098">MVSTLQFYTENGTKPLPYDPWTTHPIPLKDIEAAAEKQGVTFQKGDILLLRIGFIQKFNSVSQEERDGLSGKKETLAGIEQTEEMKAFLWDNHFSAIASDQPALESWPPKEEFGHLHQTILGLFGMPIGEFFDLEALAKVAEETGRHTFFFSSWPLNVLGGIASPANAAAIF</sequence>
<evidence type="ECO:0008006" key="4">
    <source>
        <dbReference type="Google" id="ProtNLM"/>
    </source>
</evidence>
<evidence type="ECO:0000256" key="1">
    <source>
        <dbReference type="ARBA" id="ARBA00007865"/>
    </source>
</evidence>
<dbReference type="GO" id="GO:0004061">
    <property type="term" value="F:arylformamidase activity"/>
    <property type="evidence" value="ECO:0007669"/>
    <property type="project" value="InterPro"/>
</dbReference>
<evidence type="ECO:0000313" key="2">
    <source>
        <dbReference type="EMBL" id="KIJ31837.1"/>
    </source>
</evidence>
<proteinExistence type="inferred from homology"/>
<dbReference type="InterPro" id="IPR037175">
    <property type="entry name" value="KFase_sf"/>
</dbReference>
<dbReference type="Proteomes" id="UP000054279">
    <property type="component" value="Unassembled WGS sequence"/>
</dbReference>
<dbReference type="PANTHER" id="PTHR34861">
    <property type="match status" value="1"/>
</dbReference>
<name>A0A0C9URJ6_SPHS4</name>
<evidence type="ECO:0000313" key="3">
    <source>
        <dbReference type="Proteomes" id="UP000054279"/>
    </source>
</evidence>
<reference evidence="2 3" key="1">
    <citation type="submission" date="2014-06" db="EMBL/GenBank/DDBJ databases">
        <title>Evolutionary Origins and Diversification of the Mycorrhizal Mutualists.</title>
        <authorList>
            <consortium name="DOE Joint Genome Institute"/>
            <consortium name="Mycorrhizal Genomics Consortium"/>
            <person name="Kohler A."/>
            <person name="Kuo A."/>
            <person name="Nagy L.G."/>
            <person name="Floudas D."/>
            <person name="Copeland A."/>
            <person name="Barry K.W."/>
            <person name="Cichocki N."/>
            <person name="Veneault-Fourrey C."/>
            <person name="LaButti K."/>
            <person name="Lindquist E.A."/>
            <person name="Lipzen A."/>
            <person name="Lundell T."/>
            <person name="Morin E."/>
            <person name="Murat C."/>
            <person name="Riley R."/>
            <person name="Ohm R."/>
            <person name="Sun H."/>
            <person name="Tunlid A."/>
            <person name="Henrissat B."/>
            <person name="Grigoriev I.V."/>
            <person name="Hibbett D.S."/>
            <person name="Martin F."/>
        </authorList>
    </citation>
    <scope>NUCLEOTIDE SEQUENCE [LARGE SCALE GENOMIC DNA]</scope>
    <source>
        <strain evidence="2 3">SS14</strain>
    </source>
</reference>
<dbReference type="OrthoDB" id="5396at2759"/>
<dbReference type="HOGENOM" id="CLU_030671_5_0_1"/>
<dbReference type="Pfam" id="PF04199">
    <property type="entry name" value="Cyclase"/>
    <property type="match status" value="1"/>
</dbReference>
<protein>
    <recommendedName>
        <fullName evidence="4">Cyclase</fullName>
    </recommendedName>
</protein>
<dbReference type="GO" id="GO:0019441">
    <property type="term" value="P:L-tryptophan catabolic process to kynurenine"/>
    <property type="evidence" value="ECO:0007669"/>
    <property type="project" value="InterPro"/>
</dbReference>
<dbReference type="InterPro" id="IPR007325">
    <property type="entry name" value="KFase/CYL"/>
</dbReference>
<dbReference type="EMBL" id="KN837236">
    <property type="protein sequence ID" value="KIJ31837.1"/>
    <property type="molecule type" value="Genomic_DNA"/>
</dbReference>
<organism evidence="2 3">
    <name type="scientific">Sphaerobolus stellatus (strain SS14)</name>
    <dbReference type="NCBI Taxonomy" id="990650"/>
    <lineage>
        <taxon>Eukaryota</taxon>
        <taxon>Fungi</taxon>
        <taxon>Dikarya</taxon>
        <taxon>Basidiomycota</taxon>
        <taxon>Agaricomycotina</taxon>
        <taxon>Agaricomycetes</taxon>
        <taxon>Phallomycetidae</taxon>
        <taxon>Geastrales</taxon>
        <taxon>Sphaerobolaceae</taxon>
        <taxon>Sphaerobolus</taxon>
    </lineage>
</organism>
<dbReference type="Gene3D" id="3.50.30.50">
    <property type="entry name" value="Putative cyclase"/>
    <property type="match status" value="1"/>
</dbReference>
<dbReference type="PANTHER" id="PTHR34861:SF10">
    <property type="entry name" value="CYCLASE"/>
    <property type="match status" value="1"/>
</dbReference>
<dbReference type="SUPFAM" id="SSF102198">
    <property type="entry name" value="Putative cyclase"/>
    <property type="match status" value="1"/>
</dbReference>
<keyword evidence="3" id="KW-1185">Reference proteome</keyword>
<accession>A0A0C9URJ6</accession>
<dbReference type="AlphaFoldDB" id="A0A0C9URJ6"/>
<gene>
    <name evidence="2" type="ORF">M422DRAFT_266452</name>
</gene>
<comment type="similarity">
    <text evidence="1">Belongs to the Cyclase 1 superfamily.</text>
</comment>